<dbReference type="PROSITE" id="PS51257">
    <property type="entry name" value="PROKAR_LIPOPROTEIN"/>
    <property type="match status" value="1"/>
</dbReference>
<sequence length="68" mass="7668">MRAGLLTVAAVAAGGCSSDWAQRMGYHALSNAKQMQCQKAMADDCEKRPDYDRYQRERREATETQSPR</sequence>
<dbReference type="EMBL" id="LUUK01000016">
    <property type="protein sequence ID" value="OAI27991.1"/>
    <property type="molecule type" value="Genomic_DNA"/>
</dbReference>
<evidence type="ECO:0000256" key="1">
    <source>
        <dbReference type="SAM" id="MobiDB-lite"/>
    </source>
</evidence>
<dbReference type="Proteomes" id="UP000077628">
    <property type="component" value="Unassembled WGS sequence"/>
</dbReference>
<feature type="compositionally biased region" description="Basic and acidic residues" evidence="1">
    <location>
        <begin position="41"/>
        <end position="62"/>
    </location>
</feature>
<dbReference type="AlphaFoldDB" id="A0A177PCR5"/>
<feature type="region of interest" description="Disordered" evidence="1">
    <location>
        <begin position="40"/>
        <end position="68"/>
    </location>
</feature>
<evidence type="ECO:0000313" key="3">
    <source>
        <dbReference type="Proteomes" id="UP000077628"/>
    </source>
</evidence>
<accession>A0A177PCR5</accession>
<evidence type="ECO:0000313" key="2">
    <source>
        <dbReference type="EMBL" id="OAI27991.1"/>
    </source>
</evidence>
<evidence type="ECO:0008006" key="4">
    <source>
        <dbReference type="Google" id="ProtNLM"/>
    </source>
</evidence>
<organism evidence="2 3">
    <name type="scientific">Methylomonas koyamae</name>
    <dbReference type="NCBI Taxonomy" id="702114"/>
    <lineage>
        <taxon>Bacteria</taxon>
        <taxon>Pseudomonadati</taxon>
        <taxon>Pseudomonadota</taxon>
        <taxon>Gammaproteobacteria</taxon>
        <taxon>Methylococcales</taxon>
        <taxon>Methylococcaceae</taxon>
        <taxon>Methylomonas</taxon>
    </lineage>
</organism>
<proteinExistence type="predicted"/>
<gene>
    <name evidence="2" type="ORF">A1355_17780</name>
</gene>
<keyword evidence="3" id="KW-1185">Reference proteome</keyword>
<name>A0A177PCR5_9GAMM</name>
<dbReference type="STRING" id="702114.A1355_17780"/>
<comment type="caution">
    <text evidence="2">The sequence shown here is derived from an EMBL/GenBank/DDBJ whole genome shotgun (WGS) entry which is preliminary data.</text>
</comment>
<reference evidence="3" key="1">
    <citation type="submission" date="2016-03" db="EMBL/GenBank/DDBJ databases">
        <authorList>
            <person name="Heylen K."/>
            <person name="De Vos P."/>
            <person name="Vekeman B."/>
        </authorList>
    </citation>
    <scope>NUCLEOTIDE SEQUENCE [LARGE SCALE GENOMIC DNA]</scope>
    <source>
        <strain evidence="3">R-45383</strain>
    </source>
</reference>
<protein>
    <recommendedName>
        <fullName evidence="4">Lipoprotein</fullName>
    </recommendedName>
</protein>